<dbReference type="Gene3D" id="1.20.1270.70">
    <property type="entry name" value="Designed single chain three-helix bundle"/>
    <property type="match status" value="1"/>
</dbReference>
<dbReference type="PATRIC" id="fig|545697.3.peg.483"/>
<dbReference type="Gene3D" id="1.20.1270.90">
    <property type="entry name" value="AF1782-like"/>
    <property type="match status" value="2"/>
</dbReference>
<proteinExistence type="predicted"/>
<name>L1QLU2_9CLOT</name>
<keyword evidence="2" id="KW-0472">Membrane</keyword>
<keyword evidence="2" id="KW-1133">Transmembrane helix</keyword>
<feature type="region of interest" description="Disordered" evidence="1">
    <location>
        <begin position="209"/>
        <end position="253"/>
    </location>
</feature>
<accession>L1QLU2</accession>
<dbReference type="HOGENOM" id="CLU_996390_0_0_9"/>
<keyword evidence="4" id="KW-1185">Reference proteome</keyword>
<evidence type="ECO:0000313" key="4">
    <source>
        <dbReference type="Proteomes" id="UP000010420"/>
    </source>
</evidence>
<keyword evidence="2" id="KW-0812">Transmembrane</keyword>
<reference evidence="3 4" key="1">
    <citation type="submission" date="2012-05" db="EMBL/GenBank/DDBJ databases">
        <authorList>
            <person name="Weinstock G."/>
            <person name="Sodergren E."/>
            <person name="Lobos E.A."/>
            <person name="Fulton L."/>
            <person name="Fulton R."/>
            <person name="Courtney L."/>
            <person name="Fronick C."/>
            <person name="O'Laughlin M."/>
            <person name="Godfrey J."/>
            <person name="Wilson R.M."/>
            <person name="Miner T."/>
            <person name="Farmer C."/>
            <person name="Delehaunty K."/>
            <person name="Cordes M."/>
            <person name="Minx P."/>
            <person name="Tomlinson C."/>
            <person name="Chen J."/>
            <person name="Wollam A."/>
            <person name="Pepin K.H."/>
            <person name="Bhonagiri V."/>
            <person name="Zhang X."/>
            <person name="Suruliraj S."/>
            <person name="Warren W."/>
            <person name="Mitreva M."/>
            <person name="Mardis E.R."/>
            <person name="Wilson R.K."/>
        </authorList>
    </citation>
    <scope>NUCLEOTIDE SEQUENCE [LARGE SCALE GENOMIC DNA]</scope>
    <source>
        <strain evidence="3 4">DSM 1785</strain>
    </source>
</reference>
<evidence type="ECO:0000313" key="3">
    <source>
        <dbReference type="EMBL" id="EKY28896.1"/>
    </source>
</evidence>
<protein>
    <submittedName>
        <fullName evidence="3">LPXTG-motif protein cell wall anchor domain protein</fullName>
    </submittedName>
</protein>
<dbReference type="Proteomes" id="UP000010420">
    <property type="component" value="Unassembled WGS sequence"/>
</dbReference>
<organism evidence="3 4">
    <name type="scientific">Clostridium celatum DSM 1785</name>
    <dbReference type="NCBI Taxonomy" id="545697"/>
    <lineage>
        <taxon>Bacteria</taxon>
        <taxon>Bacillati</taxon>
        <taxon>Bacillota</taxon>
        <taxon>Clostridia</taxon>
        <taxon>Eubacteriales</taxon>
        <taxon>Clostridiaceae</taxon>
        <taxon>Clostridium</taxon>
    </lineage>
</organism>
<feature type="transmembrane region" description="Helical" evidence="2">
    <location>
        <begin position="254"/>
        <end position="274"/>
    </location>
</feature>
<feature type="compositionally biased region" description="Low complexity" evidence="1">
    <location>
        <begin position="209"/>
        <end position="247"/>
    </location>
</feature>
<dbReference type="eggNOG" id="COG1196">
    <property type="taxonomic scope" value="Bacteria"/>
</dbReference>
<dbReference type="EMBL" id="AMEZ01000015">
    <property type="protein sequence ID" value="EKY28896.1"/>
    <property type="molecule type" value="Genomic_DNA"/>
</dbReference>
<evidence type="ECO:0000256" key="1">
    <source>
        <dbReference type="SAM" id="MobiDB-lite"/>
    </source>
</evidence>
<dbReference type="AlphaFoldDB" id="L1QLU2"/>
<comment type="caution">
    <text evidence="3">The sequence shown here is derived from an EMBL/GenBank/DDBJ whole genome shotgun (WGS) entry which is preliminary data.</text>
</comment>
<gene>
    <name evidence="3" type="ORF">HMPREF0216_00491</name>
</gene>
<evidence type="ECO:0000256" key="2">
    <source>
        <dbReference type="SAM" id="Phobius"/>
    </source>
</evidence>
<dbReference type="STRING" id="545697.HMPREF0216_00491"/>
<sequence>MEDVFNTHLEITVEEALKVTEAELDKVVPVVAEEFRAALAEAQAVLANENATQSEVDASFERLSSAMQLLSFNKGDKANLVSLVERIEALDSNKYIATTWDKLAVVLEASRGVVADENALEAEVSESYTTLLRAFLELRLKPSKDALEGLINKAQGLDSSKYTAASFRAVEEALGAANEVFANEDATASEIARAEESLRNAINGLQASIGTGNNNSNNSGNSGSNSITENNNTAGNSGSTGSTSNSGKLPQTGGTPAVAGGLFGTILAGVGAIFSRKRK</sequence>
<dbReference type="NCBIfam" id="TIGR01167">
    <property type="entry name" value="LPXTG_anchor"/>
    <property type="match status" value="1"/>
</dbReference>
<dbReference type="Pfam" id="PF07554">
    <property type="entry name" value="FIVAR"/>
    <property type="match status" value="2"/>
</dbReference>
<dbReference type="RefSeq" id="WP_005210637.1">
    <property type="nucleotide sequence ID" value="NZ_KB291609.1"/>
</dbReference>